<organism evidence="2 3">
    <name type="scientific">Miscanthus lutarioriparius</name>
    <dbReference type="NCBI Taxonomy" id="422564"/>
    <lineage>
        <taxon>Eukaryota</taxon>
        <taxon>Viridiplantae</taxon>
        <taxon>Streptophyta</taxon>
        <taxon>Embryophyta</taxon>
        <taxon>Tracheophyta</taxon>
        <taxon>Spermatophyta</taxon>
        <taxon>Magnoliopsida</taxon>
        <taxon>Liliopsida</taxon>
        <taxon>Poales</taxon>
        <taxon>Poaceae</taxon>
        <taxon>PACMAD clade</taxon>
        <taxon>Panicoideae</taxon>
        <taxon>Andropogonodae</taxon>
        <taxon>Andropogoneae</taxon>
        <taxon>Saccharinae</taxon>
        <taxon>Miscanthus</taxon>
    </lineage>
</organism>
<comment type="caution">
    <text evidence="2">The sequence shown here is derived from an EMBL/GenBank/DDBJ whole genome shotgun (WGS) entry which is preliminary data.</text>
</comment>
<dbReference type="OrthoDB" id="681953at2759"/>
<sequence>MPPTYPPDADDDAKSALLDAFEAQMESYWSDLSLYETWLCKEKSAKAILLASMEIDLSRSLRGLATSHLMWDHLRHSYEICNEAMYLAVVEEAQSLRQLDSTVEDFHQVMPELRAEETRLRTRGEAERETHEGKGCLSGPGDSHNTNKYHHHRTQHPNYPGDARHLTPPFETKGAEVMPELRAEETRLRAAGVSCAPPQPSVLAATPPQASPPLSQPSPVVAGVPSGVQCGYCKLYGHEEKDCRKKQCDRQGHHSRRSSQGSSKGTRFVSAAEQEVLALFRRLTIAAQASAPGTTAQSASETTAQASCSAAPPPPPSGTSSPWFLDSGASFHMTPHSTHIGVDAFYMRLQVQDQVVTLHHVPSEVQLADFFIKAQDTGPT</sequence>
<evidence type="ECO:0000313" key="3">
    <source>
        <dbReference type="Proteomes" id="UP000604825"/>
    </source>
</evidence>
<gene>
    <name evidence="2" type="ORF">NCGR_LOCUS50887</name>
</gene>
<reference evidence="2" key="1">
    <citation type="submission" date="2020-10" db="EMBL/GenBank/DDBJ databases">
        <authorList>
            <person name="Han B."/>
            <person name="Lu T."/>
            <person name="Zhao Q."/>
            <person name="Huang X."/>
            <person name="Zhao Y."/>
        </authorList>
    </citation>
    <scope>NUCLEOTIDE SEQUENCE</scope>
</reference>
<dbReference type="Proteomes" id="UP000604825">
    <property type="component" value="Unassembled WGS sequence"/>
</dbReference>
<accession>A0A811RC50</accession>
<evidence type="ECO:0000256" key="1">
    <source>
        <dbReference type="SAM" id="MobiDB-lite"/>
    </source>
</evidence>
<dbReference type="AlphaFoldDB" id="A0A811RC50"/>
<dbReference type="EMBL" id="CAJGYO010000014">
    <property type="protein sequence ID" value="CAD6267582.1"/>
    <property type="molecule type" value="Genomic_DNA"/>
</dbReference>
<protein>
    <submittedName>
        <fullName evidence="2">Uncharacterized protein</fullName>
    </submittedName>
</protein>
<feature type="compositionally biased region" description="Basic and acidic residues" evidence="1">
    <location>
        <begin position="118"/>
        <end position="134"/>
    </location>
</feature>
<evidence type="ECO:0000313" key="2">
    <source>
        <dbReference type="EMBL" id="CAD6267582.1"/>
    </source>
</evidence>
<feature type="region of interest" description="Disordered" evidence="1">
    <location>
        <begin position="243"/>
        <end position="268"/>
    </location>
</feature>
<feature type="region of interest" description="Disordered" evidence="1">
    <location>
        <begin position="292"/>
        <end position="323"/>
    </location>
</feature>
<feature type="region of interest" description="Disordered" evidence="1">
    <location>
        <begin position="199"/>
        <end position="218"/>
    </location>
</feature>
<feature type="compositionally biased region" description="Low complexity" evidence="1">
    <location>
        <begin position="294"/>
        <end position="310"/>
    </location>
</feature>
<keyword evidence="3" id="KW-1185">Reference proteome</keyword>
<feature type="region of interest" description="Disordered" evidence="1">
    <location>
        <begin position="118"/>
        <end position="163"/>
    </location>
</feature>
<name>A0A811RC50_9POAL</name>
<feature type="compositionally biased region" description="Basic and acidic residues" evidence="1">
    <location>
        <begin position="243"/>
        <end position="252"/>
    </location>
</feature>
<proteinExistence type="predicted"/>